<reference evidence="1" key="1">
    <citation type="submission" date="2022-06" db="EMBL/GenBank/DDBJ databases">
        <title>Isolation of gut microbiota from human fecal samples.</title>
        <authorList>
            <person name="Pamer E.G."/>
            <person name="Barat B."/>
            <person name="Waligurski E."/>
            <person name="Medina S."/>
            <person name="Paddock L."/>
            <person name="Mostad J."/>
        </authorList>
    </citation>
    <scope>NUCLEOTIDE SEQUENCE</scope>
    <source>
        <strain evidence="1">DFI.5.57</strain>
    </source>
</reference>
<evidence type="ECO:0000313" key="1">
    <source>
        <dbReference type="EMBL" id="MCQ5153467.1"/>
    </source>
</evidence>
<keyword evidence="1" id="KW-0378">Hydrolase</keyword>
<dbReference type="AlphaFoldDB" id="A0AAW5KQA7"/>
<gene>
    <name evidence="1" type="ORF">NE632_09105</name>
</gene>
<name>A0AAW5KQA7_9FIRM</name>
<dbReference type="RefSeq" id="WP_117856704.1">
    <property type="nucleotide sequence ID" value="NZ_DAWBEB010000035.1"/>
</dbReference>
<dbReference type="EC" id="3.1.21.-" evidence="1"/>
<organism evidence="1 2">
    <name type="scientific">Ruminococcus bicirculans</name>
    <name type="common">ex Wegman et al. 2014</name>
    <dbReference type="NCBI Taxonomy" id="1160721"/>
    <lineage>
        <taxon>Bacteria</taxon>
        <taxon>Bacillati</taxon>
        <taxon>Bacillota</taxon>
        <taxon>Clostridia</taxon>
        <taxon>Eubacteriales</taxon>
        <taxon>Oscillospiraceae</taxon>
        <taxon>Ruminococcus</taxon>
    </lineage>
</organism>
<comment type="caution">
    <text evidence="1">The sequence shown here is derived from an EMBL/GenBank/DDBJ whole genome shotgun (WGS) entry which is preliminary data.</text>
</comment>
<proteinExistence type="predicted"/>
<keyword evidence="1" id="KW-0255">Endonuclease</keyword>
<protein>
    <submittedName>
        <fullName evidence="1">HaeIII family restriction endonuclease</fullName>
        <ecNumber evidence="1">3.1.21.-</ecNumber>
    </submittedName>
</protein>
<dbReference type="InterPro" id="IPR019059">
    <property type="entry name" value="Restrct_endonuc_II_HaeIII"/>
</dbReference>
<evidence type="ECO:0000313" key="2">
    <source>
        <dbReference type="Proteomes" id="UP001206236"/>
    </source>
</evidence>
<accession>A0AAW5KQA7</accession>
<keyword evidence="1" id="KW-0540">Nuclease</keyword>
<dbReference type="EMBL" id="JANGCN010000019">
    <property type="protein sequence ID" value="MCQ5153467.1"/>
    <property type="molecule type" value="Genomic_DNA"/>
</dbReference>
<dbReference type="GO" id="GO:0004519">
    <property type="term" value="F:endonuclease activity"/>
    <property type="evidence" value="ECO:0007669"/>
    <property type="project" value="UniProtKB-KW"/>
</dbReference>
<dbReference type="Pfam" id="PF09556">
    <property type="entry name" value="RE_HaeIII"/>
    <property type="match status" value="1"/>
</dbReference>
<dbReference type="GO" id="GO:0016787">
    <property type="term" value="F:hydrolase activity"/>
    <property type="evidence" value="ECO:0007669"/>
    <property type="project" value="UniProtKB-KW"/>
</dbReference>
<sequence length="320" mass="36855">MSSKSNDQGRFFEMACLLALGETIAKFRKYEKVVFERNSSFEAATRAWKNTDENFQDNVLKAARAMADKLANLKPIMVENDDETIVLKIQKDEEGEKGDVRDILIIRGESGWEIGLSVKHNHFAVKHSRLSLSIDFGEKWYGVPCSKTYWDSITPIFIYLKEQRNQMKNWSDLPNKDGDVYVSLLNAFMEEIKRANSVDPAFPRRMVEYLLGEYVFYKVISLDAMRTTNIQSFNLRGTLNQASRTKKPNINIPIAELPDELVAIKFKKNSTNTVELYLNNGWQFSFRIHNASTKVEPSLKFDVQFEGMPTGIVFISCQWE</sequence>
<dbReference type="Proteomes" id="UP001206236">
    <property type="component" value="Unassembled WGS sequence"/>
</dbReference>